<dbReference type="RefSeq" id="WP_239107310.1">
    <property type="nucleotide sequence ID" value="NZ_BAAAGJ010000009.1"/>
</dbReference>
<proteinExistence type="predicted"/>
<feature type="compositionally biased region" description="Low complexity" evidence="1">
    <location>
        <begin position="1"/>
        <end position="16"/>
    </location>
</feature>
<dbReference type="AlphaFoldDB" id="A0A8J3Y7D3"/>
<evidence type="ECO:0000313" key="4">
    <source>
        <dbReference type="Proteomes" id="UP000652013"/>
    </source>
</evidence>
<dbReference type="PANTHER" id="PTHR36844">
    <property type="entry name" value="PROTEASE PRSW"/>
    <property type="match status" value="1"/>
</dbReference>
<feature type="transmembrane region" description="Helical" evidence="2">
    <location>
        <begin position="285"/>
        <end position="308"/>
    </location>
</feature>
<feature type="transmembrane region" description="Helical" evidence="2">
    <location>
        <begin position="70"/>
        <end position="91"/>
    </location>
</feature>
<keyword evidence="2" id="KW-0812">Transmembrane</keyword>
<feature type="transmembrane region" description="Helical" evidence="2">
    <location>
        <begin position="223"/>
        <end position="244"/>
    </location>
</feature>
<feature type="transmembrane region" description="Helical" evidence="2">
    <location>
        <begin position="43"/>
        <end position="63"/>
    </location>
</feature>
<sequence>MTAVAGAPQRAGTAAPGRRRATRTSPVRPSGADTRLTLAQLPAFWVVVALIAAGAVTMGGVGWEFLTTYPAAFIVAAVLFALYAVPFWLFVSELDYLEREPPLLQAVAFAWGGLVATSVAIAGNTAVQDIIAKLGSPALAATWGPATAGPALEEITKTLGVVAIVLIARGQVNSVLDGVVYGALVGLGFQIVENVVFAMGAVAASGQGDAIGPVVTTFLLRGFLAGLWSHTLFGALAGAGIGYLVVRTDRRLRTRVGVAVMAVLGAWLSHFLWNAPILGDGFGNGAVAVLVVLLLKGLPPLLLVLLLIRSAHDREADYYVSQLVDLNDPEVVTPRELRALAAGSRRAGARWHARSRAGHQAYLAVRRLQRAQAQLAVAVSRAQLGAVSAAPGAAHLRGAVRRHRAEVLRQRAVLRRLGHPEAYAPADQPGPWRRTGGRIGLVVLAVAVVWAAVSALGGA</sequence>
<dbReference type="InterPro" id="IPR026898">
    <property type="entry name" value="PrsW"/>
</dbReference>
<feature type="transmembrane region" description="Helical" evidence="2">
    <location>
        <begin position="256"/>
        <end position="273"/>
    </location>
</feature>
<evidence type="ECO:0000256" key="1">
    <source>
        <dbReference type="SAM" id="MobiDB-lite"/>
    </source>
</evidence>
<evidence type="ECO:0000313" key="3">
    <source>
        <dbReference type="EMBL" id="GIJ02782.1"/>
    </source>
</evidence>
<comment type="caution">
    <text evidence="3">The sequence shown here is derived from an EMBL/GenBank/DDBJ whole genome shotgun (WGS) entry which is preliminary data.</text>
</comment>
<feature type="transmembrane region" description="Helical" evidence="2">
    <location>
        <begin position="179"/>
        <end position="203"/>
    </location>
</feature>
<protein>
    <recommendedName>
        <fullName evidence="5">RsiW-degrading membrane proteinase PrsW (M82 family)</fullName>
    </recommendedName>
</protein>
<accession>A0A8J3Y7D3</accession>
<reference evidence="3" key="1">
    <citation type="submission" date="2021-01" db="EMBL/GenBank/DDBJ databases">
        <title>Whole genome shotgun sequence of Spirilliplanes yamanashiensis NBRC 15828.</title>
        <authorList>
            <person name="Komaki H."/>
            <person name="Tamura T."/>
        </authorList>
    </citation>
    <scope>NUCLEOTIDE SEQUENCE</scope>
    <source>
        <strain evidence="3">NBRC 15828</strain>
    </source>
</reference>
<feature type="region of interest" description="Disordered" evidence="1">
    <location>
        <begin position="1"/>
        <end position="31"/>
    </location>
</feature>
<dbReference type="GO" id="GO:0008233">
    <property type="term" value="F:peptidase activity"/>
    <property type="evidence" value="ECO:0007669"/>
    <property type="project" value="InterPro"/>
</dbReference>
<organism evidence="3 4">
    <name type="scientific">Spirilliplanes yamanashiensis</name>
    <dbReference type="NCBI Taxonomy" id="42233"/>
    <lineage>
        <taxon>Bacteria</taxon>
        <taxon>Bacillati</taxon>
        <taxon>Actinomycetota</taxon>
        <taxon>Actinomycetes</taxon>
        <taxon>Micromonosporales</taxon>
        <taxon>Micromonosporaceae</taxon>
        <taxon>Spirilliplanes</taxon>
    </lineage>
</organism>
<dbReference type="PANTHER" id="PTHR36844:SF1">
    <property type="entry name" value="PROTEASE PRSW"/>
    <property type="match status" value="1"/>
</dbReference>
<evidence type="ECO:0000256" key="2">
    <source>
        <dbReference type="SAM" id="Phobius"/>
    </source>
</evidence>
<keyword evidence="4" id="KW-1185">Reference proteome</keyword>
<evidence type="ECO:0008006" key="5">
    <source>
        <dbReference type="Google" id="ProtNLM"/>
    </source>
</evidence>
<dbReference type="Pfam" id="PF13367">
    <property type="entry name" value="PrsW-protease"/>
    <property type="match status" value="1"/>
</dbReference>
<feature type="transmembrane region" description="Helical" evidence="2">
    <location>
        <begin position="103"/>
        <end position="123"/>
    </location>
</feature>
<feature type="transmembrane region" description="Helical" evidence="2">
    <location>
        <begin position="439"/>
        <end position="457"/>
    </location>
</feature>
<gene>
    <name evidence="3" type="ORF">Sya03_21340</name>
</gene>
<name>A0A8J3Y7D3_9ACTN</name>
<dbReference type="Proteomes" id="UP000652013">
    <property type="component" value="Unassembled WGS sequence"/>
</dbReference>
<keyword evidence="2" id="KW-0472">Membrane</keyword>
<keyword evidence="2" id="KW-1133">Transmembrane helix</keyword>
<dbReference type="EMBL" id="BOOY01000014">
    <property type="protein sequence ID" value="GIJ02782.1"/>
    <property type="molecule type" value="Genomic_DNA"/>
</dbReference>